<dbReference type="EMBL" id="AP025293">
    <property type="protein sequence ID" value="BDD00897.1"/>
    <property type="molecule type" value="Genomic_DNA"/>
</dbReference>
<evidence type="ECO:0000313" key="2">
    <source>
        <dbReference type="Proteomes" id="UP001354989"/>
    </source>
</evidence>
<proteinExistence type="predicted"/>
<gene>
    <name evidence="1" type="ORF">PEPS_31770</name>
</gene>
<dbReference type="Proteomes" id="UP001354989">
    <property type="component" value="Plasmid pPP1"/>
</dbReference>
<dbReference type="Gene3D" id="2.40.128.410">
    <property type="match status" value="1"/>
</dbReference>
<geneLocation type="plasmid" evidence="1 2">
    <name>pPP1</name>
</geneLocation>
<keyword evidence="2" id="KW-1185">Reference proteome</keyword>
<evidence type="ECO:0000313" key="1">
    <source>
        <dbReference type="EMBL" id="BDD00897.1"/>
    </source>
</evidence>
<keyword evidence="1" id="KW-0614">Plasmid</keyword>
<protein>
    <recommendedName>
        <fullName evidence="3">DUF4251 domain-containing protein</fullName>
    </recommendedName>
</protein>
<accession>A0ABN6LHQ6</accession>
<name>A0ABN6LHQ6_9BACT</name>
<sequence>MLLFMIGNLMAQAPVSKKEKRKLEAQQQQMKVKELLEQKAFTFKVDQVNPQRGGRVLNVNTDGYTMEIDQQQVKAYLPYFGRAFSADYGSSEGGVKFDQPMTDEEISYDQKKNRTTYSFTIKDKNEKYDCKMTVFDNGNATLNISFLRKDPISYQGKIDNTTIDK</sequence>
<reference evidence="1 2" key="1">
    <citation type="submission" date="2021-12" db="EMBL/GenBank/DDBJ databases">
        <title>Genome sequencing of bacteria with rrn-lacking chromosome and rrn-plasmid.</title>
        <authorList>
            <person name="Anda M."/>
            <person name="Iwasaki W."/>
        </authorList>
    </citation>
    <scope>NUCLEOTIDE SEQUENCE [LARGE SCALE GENOMIC DNA]</scope>
    <source>
        <strain evidence="1 2">NBRC 101262</strain>
        <plasmid evidence="1 2">pPP1</plasmid>
    </source>
</reference>
<organism evidence="1 2">
    <name type="scientific">Persicobacter psychrovividus</name>
    <dbReference type="NCBI Taxonomy" id="387638"/>
    <lineage>
        <taxon>Bacteria</taxon>
        <taxon>Pseudomonadati</taxon>
        <taxon>Bacteroidota</taxon>
        <taxon>Cytophagia</taxon>
        <taxon>Cytophagales</taxon>
        <taxon>Persicobacteraceae</taxon>
        <taxon>Persicobacter</taxon>
    </lineage>
</organism>
<dbReference type="Pfam" id="PF14059">
    <property type="entry name" value="DUF4251"/>
    <property type="match status" value="1"/>
</dbReference>
<dbReference type="InterPro" id="IPR025347">
    <property type="entry name" value="DUF4251"/>
</dbReference>
<evidence type="ECO:0008006" key="3">
    <source>
        <dbReference type="Google" id="ProtNLM"/>
    </source>
</evidence>